<sequence>MFTCATPGDAAARKHLYAPANAAGQEAPANDPSPLDDDEASLRRLLPLGARTCQGNHDCRLQRVSCGSTARSLSWLFKACKATCFLCADEDTLAGDQRRTPVAACVGFTLTGDAPKVSFEQAGTRALDSQLPACQPSSAFLAARWPASQALVAVGGYGMTVRETGGDGEGAPLRKLRATTRAGNIKRVLRVLRVPGWSPPAALSKTPAIHDAGRNTPRLAGVPCLPRL</sequence>
<comment type="caution">
    <text evidence="1">The sequence shown here is derived from an EMBL/GenBank/DDBJ whole genome shotgun (WGS) entry which is preliminary data.</text>
</comment>
<name>A0A162Y7P6_DIDRA</name>
<proteinExistence type="predicted"/>
<reference evidence="1 2" key="1">
    <citation type="journal article" date="2016" name="Sci. Rep.">
        <title>Draft genome sequencing and secretome analysis of fungal phytopathogen Ascochyta rabiei provides insight into the necrotrophic effector repertoire.</title>
        <authorList>
            <person name="Verma S."/>
            <person name="Gazara R.K."/>
            <person name="Nizam S."/>
            <person name="Parween S."/>
            <person name="Chattopadhyay D."/>
            <person name="Verma P.K."/>
        </authorList>
    </citation>
    <scope>NUCLEOTIDE SEQUENCE [LARGE SCALE GENOMIC DNA]</scope>
    <source>
        <strain evidence="1 2">ArDII</strain>
    </source>
</reference>
<dbReference type="AlphaFoldDB" id="A0A162Y7P6"/>
<dbReference type="Proteomes" id="UP000076837">
    <property type="component" value="Unassembled WGS sequence"/>
</dbReference>
<dbReference type="EMBL" id="JYNV01000290">
    <property type="protein sequence ID" value="KZM19862.1"/>
    <property type="molecule type" value="Genomic_DNA"/>
</dbReference>
<evidence type="ECO:0000313" key="1">
    <source>
        <dbReference type="EMBL" id="KZM19862.1"/>
    </source>
</evidence>
<keyword evidence="2" id="KW-1185">Reference proteome</keyword>
<accession>A0A162Y7P6</accession>
<gene>
    <name evidence="1" type="ORF">ST47_g9191</name>
</gene>
<protein>
    <submittedName>
        <fullName evidence="1">Uncharacterized protein</fullName>
    </submittedName>
</protein>
<evidence type="ECO:0000313" key="2">
    <source>
        <dbReference type="Proteomes" id="UP000076837"/>
    </source>
</evidence>
<organism evidence="1 2">
    <name type="scientific">Didymella rabiei</name>
    <name type="common">Chickpea ascochyta blight fungus</name>
    <name type="synonym">Mycosphaerella rabiei</name>
    <dbReference type="NCBI Taxonomy" id="5454"/>
    <lineage>
        <taxon>Eukaryota</taxon>
        <taxon>Fungi</taxon>
        <taxon>Dikarya</taxon>
        <taxon>Ascomycota</taxon>
        <taxon>Pezizomycotina</taxon>
        <taxon>Dothideomycetes</taxon>
        <taxon>Pleosporomycetidae</taxon>
        <taxon>Pleosporales</taxon>
        <taxon>Pleosporineae</taxon>
        <taxon>Didymellaceae</taxon>
        <taxon>Ascochyta</taxon>
    </lineage>
</organism>